<keyword evidence="4" id="KW-0808">Transferase</keyword>
<feature type="transmembrane region" description="Helical" evidence="8">
    <location>
        <begin position="351"/>
        <end position="369"/>
    </location>
</feature>
<dbReference type="Proteomes" id="UP000177967">
    <property type="component" value="Unassembled WGS sequence"/>
</dbReference>
<feature type="transmembrane region" description="Helical" evidence="8">
    <location>
        <begin position="160"/>
        <end position="180"/>
    </location>
</feature>
<evidence type="ECO:0000256" key="3">
    <source>
        <dbReference type="ARBA" id="ARBA00022676"/>
    </source>
</evidence>
<comment type="caution">
    <text evidence="10">The sequence shown here is derived from an EMBL/GenBank/DDBJ whole genome shotgun (WGS) entry which is preliminary data.</text>
</comment>
<dbReference type="PANTHER" id="PTHR33908:SF11">
    <property type="entry name" value="MEMBRANE PROTEIN"/>
    <property type="match status" value="1"/>
</dbReference>
<feature type="transmembrane region" description="Helical" evidence="8">
    <location>
        <begin position="78"/>
        <end position="97"/>
    </location>
</feature>
<feature type="transmembrane region" description="Helical" evidence="8">
    <location>
        <begin position="132"/>
        <end position="148"/>
    </location>
</feature>
<feature type="transmembrane region" description="Helical" evidence="8">
    <location>
        <begin position="216"/>
        <end position="234"/>
    </location>
</feature>
<name>A0A1G1UYN3_9BACT</name>
<dbReference type="PANTHER" id="PTHR33908">
    <property type="entry name" value="MANNOSYLTRANSFERASE YKCB-RELATED"/>
    <property type="match status" value="1"/>
</dbReference>
<feature type="transmembrane region" description="Helical" evidence="8">
    <location>
        <begin position="270"/>
        <end position="289"/>
    </location>
</feature>
<dbReference type="Pfam" id="PF13231">
    <property type="entry name" value="PMT_2"/>
    <property type="match status" value="1"/>
</dbReference>
<feature type="transmembrane region" description="Helical" evidence="8">
    <location>
        <begin position="6"/>
        <end position="30"/>
    </location>
</feature>
<feature type="domain" description="Glycosyltransferase RgtA/B/C/D-like" evidence="9">
    <location>
        <begin position="60"/>
        <end position="196"/>
    </location>
</feature>
<keyword evidence="3" id="KW-0328">Glycosyltransferase</keyword>
<evidence type="ECO:0000256" key="5">
    <source>
        <dbReference type="ARBA" id="ARBA00022692"/>
    </source>
</evidence>
<feature type="transmembrane region" description="Helical" evidence="8">
    <location>
        <begin position="326"/>
        <end position="344"/>
    </location>
</feature>
<reference evidence="10 11" key="1">
    <citation type="journal article" date="2016" name="Nat. Commun.">
        <title>Thousands of microbial genomes shed light on interconnected biogeochemical processes in an aquifer system.</title>
        <authorList>
            <person name="Anantharaman K."/>
            <person name="Brown C.T."/>
            <person name="Hug L.A."/>
            <person name="Sharon I."/>
            <person name="Castelle C.J."/>
            <person name="Probst A.J."/>
            <person name="Thomas B.C."/>
            <person name="Singh A."/>
            <person name="Wilkins M.J."/>
            <person name="Karaoz U."/>
            <person name="Brodie E.L."/>
            <person name="Williams K.H."/>
            <person name="Hubbard S.S."/>
            <person name="Banfield J.F."/>
        </authorList>
    </citation>
    <scope>NUCLEOTIDE SEQUENCE [LARGE SCALE GENOMIC DNA]</scope>
</reference>
<protein>
    <recommendedName>
        <fullName evidence="9">Glycosyltransferase RgtA/B/C/D-like domain-containing protein</fullName>
    </recommendedName>
</protein>
<gene>
    <name evidence="10" type="ORF">A2782_00545</name>
</gene>
<keyword evidence="5 8" id="KW-0812">Transmembrane</keyword>
<evidence type="ECO:0000256" key="4">
    <source>
        <dbReference type="ARBA" id="ARBA00022679"/>
    </source>
</evidence>
<dbReference type="STRING" id="1797513.A2782_00545"/>
<comment type="subcellular location">
    <subcellularLocation>
        <location evidence="1">Cell membrane</location>
        <topology evidence="1">Multi-pass membrane protein</topology>
    </subcellularLocation>
</comment>
<organism evidence="10 11">
    <name type="scientific">Candidatus Blackburnbacteria bacterium RIFCSPHIGHO2_01_FULL_43_15b</name>
    <dbReference type="NCBI Taxonomy" id="1797513"/>
    <lineage>
        <taxon>Bacteria</taxon>
        <taxon>Candidatus Blackburniibacteriota</taxon>
    </lineage>
</organism>
<sequence length="501" mass="57655">MFTKQSLLTFLGITLAVIFSLTLGFFTLSFQSIRLDESQSLWMSGKSLPILLKLTAEDVHVPLYGILLHFWIQIFGNNIILARILSLLFSLATIPVLYKVTREASTRTIATGTILLYSFSPFIVWYTTETRMYSLFTLVTTINHFYFLRFLRSDGKEGKLGYFLSSLFGFYTHYFFFLLATTQSLFLLGKAIYQRLEKTQQAPAQSSPLKFFFKQAAILGSAFAFLTPWLYYFIRSGAGTSTSPKIPPPTSFNIFEVFFNFIFGFQSRHFQSFVISLWPLALIFLFFIFTKRKIIKVQGIAYFAAATFLPISLAFAASFIKPVFLSRYLILATPTLFIILGWAIINYPRRLSSVFLGLAVITMLGASTYQNISANTTVREDYRSVSAYLTQDANAQDIVAVSAPFTIYPIEYSYDGNAKLVTIPEWNRYTQGSIPPFAEDQLKNQIEGYRNTYQRVFLVLSYNQGYQEKIRSYFDNNYELLSQREFPYNISVRIYKLRYSY</sequence>
<evidence type="ECO:0000256" key="7">
    <source>
        <dbReference type="ARBA" id="ARBA00023136"/>
    </source>
</evidence>
<evidence type="ECO:0000313" key="10">
    <source>
        <dbReference type="EMBL" id="OGY08252.1"/>
    </source>
</evidence>
<dbReference type="GO" id="GO:0016763">
    <property type="term" value="F:pentosyltransferase activity"/>
    <property type="evidence" value="ECO:0007669"/>
    <property type="project" value="TreeGrafter"/>
</dbReference>
<evidence type="ECO:0000256" key="1">
    <source>
        <dbReference type="ARBA" id="ARBA00004651"/>
    </source>
</evidence>
<proteinExistence type="predicted"/>
<feature type="transmembrane region" description="Helical" evidence="8">
    <location>
        <begin position="109"/>
        <end position="126"/>
    </location>
</feature>
<dbReference type="InterPro" id="IPR038731">
    <property type="entry name" value="RgtA/B/C-like"/>
</dbReference>
<accession>A0A1G1UYN3</accession>
<dbReference type="GO" id="GO:0005886">
    <property type="term" value="C:plasma membrane"/>
    <property type="evidence" value="ECO:0007669"/>
    <property type="project" value="UniProtKB-SubCell"/>
</dbReference>
<evidence type="ECO:0000256" key="8">
    <source>
        <dbReference type="SAM" id="Phobius"/>
    </source>
</evidence>
<keyword evidence="7 8" id="KW-0472">Membrane</keyword>
<keyword evidence="2" id="KW-1003">Cell membrane</keyword>
<feature type="transmembrane region" description="Helical" evidence="8">
    <location>
        <begin position="50"/>
        <end position="72"/>
    </location>
</feature>
<dbReference type="EMBL" id="MHBW01000030">
    <property type="protein sequence ID" value="OGY08252.1"/>
    <property type="molecule type" value="Genomic_DNA"/>
</dbReference>
<keyword evidence="6 8" id="KW-1133">Transmembrane helix</keyword>
<evidence type="ECO:0000259" key="9">
    <source>
        <dbReference type="Pfam" id="PF13231"/>
    </source>
</evidence>
<dbReference type="InterPro" id="IPR050297">
    <property type="entry name" value="LipidA_mod_glycosyltrf_83"/>
</dbReference>
<evidence type="ECO:0000256" key="2">
    <source>
        <dbReference type="ARBA" id="ARBA00022475"/>
    </source>
</evidence>
<dbReference type="AlphaFoldDB" id="A0A1G1UYN3"/>
<evidence type="ECO:0000256" key="6">
    <source>
        <dbReference type="ARBA" id="ARBA00022989"/>
    </source>
</evidence>
<feature type="transmembrane region" description="Helical" evidence="8">
    <location>
        <begin position="301"/>
        <end position="320"/>
    </location>
</feature>
<dbReference type="GO" id="GO:0009103">
    <property type="term" value="P:lipopolysaccharide biosynthetic process"/>
    <property type="evidence" value="ECO:0007669"/>
    <property type="project" value="UniProtKB-ARBA"/>
</dbReference>
<evidence type="ECO:0000313" key="11">
    <source>
        <dbReference type="Proteomes" id="UP000177967"/>
    </source>
</evidence>